<protein>
    <submittedName>
        <fullName evidence="8">MFS transporter</fullName>
    </submittedName>
</protein>
<dbReference type="PROSITE" id="PS50850">
    <property type="entry name" value="MFS"/>
    <property type="match status" value="1"/>
</dbReference>
<dbReference type="SUPFAM" id="SSF103473">
    <property type="entry name" value="MFS general substrate transporter"/>
    <property type="match status" value="1"/>
</dbReference>
<name>A0ABU3EEX1_9RHOB</name>
<feature type="transmembrane region" description="Helical" evidence="6">
    <location>
        <begin position="133"/>
        <end position="154"/>
    </location>
</feature>
<comment type="subcellular location">
    <subcellularLocation>
        <location evidence="1">Cell membrane</location>
        <topology evidence="1">Multi-pass membrane protein</topology>
    </subcellularLocation>
</comment>
<evidence type="ECO:0000256" key="4">
    <source>
        <dbReference type="ARBA" id="ARBA00022989"/>
    </source>
</evidence>
<evidence type="ECO:0000313" key="8">
    <source>
        <dbReference type="EMBL" id="MDT1062787.1"/>
    </source>
</evidence>
<feature type="transmembrane region" description="Helical" evidence="6">
    <location>
        <begin position="166"/>
        <end position="186"/>
    </location>
</feature>
<feature type="transmembrane region" description="Helical" evidence="6">
    <location>
        <begin position="50"/>
        <end position="67"/>
    </location>
</feature>
<accession>A0ABU3EEX1</accession>
<feature type="domain" description="Major facilitator superfamily (MFS) profile" evidence="7">
    <location>
        <begin position="8"/>
        <end position="396"/>
    </location>
</feature>
<keyword evidence="3 6" id="KW-0812">Transmembrane</keyword>
<evidence type="ECO:0000256" key="1">
    <source>
        <dbReference type="ARBA" id="ARBA00004651"/>
    </source>
</evidence>
<dbReference type="EMBL" id="JAVRQI010000009">
    <property type="protein sequence ID" value="MDT1062787.1"/>
    <property type="molecule type" value="Genomic_DNA"/>
</dbReference>
<feature type="transmembrane region" description="Helical" evidence="6">
    <location>
        <begin position="99"/>
        <end position="121"/>
    </location>
</feature>
<sequence length="399" mass="42465">MRWIMSPGLLSLVLGYTLSQFYRAFLAVLAPTLHAELGAGPADLALSSGLWYIAFAAMQVPVGWALDRFGPRETVAVLLGLGGAGGALVFSLATAPWHVHLAMALLGVGCAPVMMGSFFIFARTLPPASLSAANGAVVGLGSLGNMLGAAPLVWVSNQLGWRETLLALMLVTLAVALTVFTCVRNPDRPAGKLPPARLRDLLKVRELWFILPLLGVTYAASACIRGLWAGPYLAEVFGASDYAIGWVTLGMGVAMVTANLSVGWIVRLFGSDKRTSIANTVLLCLVLTTLMLAPGTSLGLSATLLVMVCISDSSYSLIMSHGRAFLPHHLVGRGITFLNMISIAGVGVMQFLSRPVYLATSARHEPPAAYGYIFMFFLIPLAIGLVFYLFSPEDRHARN</sequence>
<evidence type="ECO:0000259" key="7">
    <source>
        <dbReference type="PROSITE" id="PS50850"/>
    </source>
</evidence>
<dbReference type="RefSeq" id="WP_311759882.1">
    <property type="nucleotide sequence ID" value="NZ_JAVRQI010000009.1"/>
</dbReference>
<keyword evidence="4 6" id="KW-1133">Transmembrane helix</keyword>
<dbReference type="PANTHER" id="PTHR43124">
    <property type="entry name" value="PURINE EFFLUX PUMP PBUE"/>
    <property type="match status" value="1"/>
</dbReference>
<dbReference type="InterPro" id="IPR011701">
    <property type="entry name" value="MFS"/>
</dbReference>
<dbReference type="PANTHER" id="PTHR43124:SF3">
    <property type="entry name" value="CHLORAMPHENICOL EFFLUX PUMP RV0191"/>
    <property type="match status" value="1"/>
</dbReference>
<dbReference type="InterPro" id="IPR050189">
    <property type="entry name" value="MFS_Efflux_Transporters"/>
</dbReference>
<feature type="transmembrane region" description="Helical" evidence="6">
    <location>
        <begin position="277"/>
        <end position="293"/>
    </location>
</feature>
<feature type="transmembrane region" description="Helical" evidence="6">
    <location>
        <begin position="299"/>
        <end position="318"/>
    </location>
</feature>
<gene>
    <name evidence="8" type="ORF">RM190_12990</name>
</gene>
<evidence type="ECO:0000256" key="6">
    <source>
        <dbReference type="SAM" id="Phobius"/>
    </source>
</evidence>
<reference evidence="9" key="1">
    <citation type="submission" date="2023-07" db="EMBL/GenBank/DDBJ databases">
        <title>Characterization of two Paracoccaceae strains isolated from Phycosphere and proposal of Xinfangfangia lacusdiani sp. nov.</title>
        <authorList>
            <person name="Deng Y."/>
            <person name="Zhang Y.Q."/>
        </authorList>
    </citation>
    <scope>NUCLEOTIDE SEQUENCE [LARGE SCALE GENOMIC DNA]</scope>
    <source>
        <strain evidence="9">CPCC 101403</strain>
    </source>
</reference>
<evidence type="ECO:0000256" key="2">
    <source>
        <dbReference type="ARBA" id="ARBA00022475"/>
    </source>
</evidence>
<keyword evidence="9" id="KW-1185">Reference proteome</keyword>
<feature type="transmembrane region" description="Helical" evidence="6">
    <location>
        <begin position="207"/>
        <end position="228"/>
    </location>
</feature>
<dbReference type="InterPro" id="IPR020846">
    <property type="entry name" value="MFS_dom"/>
</dbReference>
<dbReference type="InterPro" id="IPR036259">
    <property type="entry name" value="MFS_trans_sf"/>
</dbReference>
<evidence type="ECO:0000256" key="5">
    <source>
        <dbReference type="ARBA" id="ARBA00023136"/>
    </source>
</evidence>
<feature type="transmembrane region" description="Helical" evidence="6">
    <location>
        <begin position="369"/>
        <end position="390"/>
    </location>
</feature>
<proteinExistence type="predicted"/>
<feature type="transmembrane region" description="Helical" evidence="6">
    <location>
        <begin position="243"/>
        <end position="265"/>
    </location>
</feature>
<feature type="transmembrane region" description="Helical" evidence="6">
    <location>
        <begin position="74"/>
        <end position="93"/>
    </location>
</feature>
<organism evidence="8 9">
    <name type="scientific">Paracoccus broussonetiae</name>
    <dbReference type="NCBI Taxonomy" id="3075834"/>
    <lineage>
        <taxon>Bacteria</taxon>
        <taxon>Pseudomonadati</taxon>
        <taxon>Pseudomonadota</taxon>
        <taxon>Alphaproteobacteria</taxon>
        <taxon>Rhodobacterales</taxon>
        <taxon>Paracoccaceae</taxon>
        <taxon>Paracoccus</taxon>
    </lineage>
</organism>
<dbReference type="Pfam" id="PF07690">
    <property type="entry name" value="MFS_1"/>
    <property type="match status" value="1"/>
</dbReference>
<feature type="transmembrane region" description="Helical" evidence="6">
    <location>
        <begin position="330"/>
        <end position="349"/>
    </location>
</feature>
<dbReference type="Proteomes" id="UP001251085">
    <property type="component" value="Unassembled WGS sequence"/>
</dbReference>
<comment type="caution">
    <text evidence="8">The sequence shown here is derived from an EMBL/GenBank/DDBJ whole genome shotgun (WGS) entry which is preliminary data.</text>
</comment>
<evidence type="ECO:0000313" key="9">
    <source>
        <dbReference type="Proteomes" id="UP001251085"/>
    </source>
</evidence>
<dbReference type="Gene3D" id="1.20.1250.20">
    <property type="entry name" value="MFS general substrate transporter like domains"/>
    <property type="match status" value="2"/>
</dbReference>
<evidence type="ECO:0000256" key="3">
    <source>
        <dbReference type="ARBA" id="ARBA00022692"/>
    </source>
</evidence>
<keyword evidence="5 6" id="KW-0472">Membrane</keyword>
<keyword evidence="2" id="KW-1003">Cell membrane</keyword>